<evidence type="ECO:0000313" key="3">
    <source>
        <dbReference type="RefSeq" id="XP_033456523.1"/>
    </source>
</evidence>
<feature type="chain" id="PRO_5026783451" description="Secreted protein" evidence="1">
    <location>
        <begin position="26"/>
        <end position="143"/>
    </location>
</feature>
<evidence type="ECO:0000313" key="2">
    <source>
        <dbReference type="Proteomes" id="UP000504637"/>
    </source>
</evidence>
<reference evidence="3" key="1">
    <citation type="submission" date="2020-01" db="EMBL/GenBank/DDBJ databases">
        <authorList>
            <consortium name="DOE Joint Genome Institute"/>
            <person name="Haridas S."/>
            <person name="Albert R."/>
            <person name="Binder M."/>
            <person name="Bloem J."/>
            <person name="Labutti K."/>
            <person name="Salamov A."/>
            <person name="Andreopoulos B."/>
            <person name="Baker S.E."/>
            <person name="Barry K."/>
            <person name="Bills G."/>
            <person name="Bluhm B.H."/>
            <person name="Cannon C."/>
            <person name="Castanera R."/>
            <person name="Culley D.E."/>
            <person name="Daum C."/>
            <person name="Ezra D."/>
            <person name="Gonzalez J.B."/>
            <person name="Henrissat B."/>
            <person name="Kuo A."/>
            <person name="Liang C."/>
            <person name="Lipzen A."/>
            <person name="Lutzoni F."/>
            <person name="Magnuson J."/>
            <person name="Mondo S."/>
            <person name="Nolan M."/>
            <person name="Ohm R."/>
            <person name="Pangilinan J."/>
            <person name="Park H.-J."/>
            <person name="Ramirez L."/>
            <person name="Alfaro M."/>
            <person name="Sun H."/>
            <person name="Tritt A."/>
            <person name="Yoshinaga Y."/>
            <person name="Zwiers L.-H."/>
            <person name="Turgeon B.G."/>
            <person name="Goodwin S.B."/>
            <person name="Spatafora J.W."/>
            <person name="Crous P.W."/>
            <person name="Grigoriev I.V."/>
        </authorList>
    </citation>
    <scope>NUCLEOTIDE SEQUENCE</scope>
    <source>
        <strain evidence="3">CBS 342.82</strain>
    </source>
</reference>
<evidence type="ECO:0000256" key="1">
    <source>
        <dbReference type="SAM" id="SignalP"/>
    </source>
</evidence>
<keyword evidence="1" id="KW-0732">Signal</keyword>
<evidence type="ECO:0008006" key="4">
    <source>
        <dbReference type="Google" id="ProtNLM"/>
    </source>
</evidence>
<reference evidence="3" key="3">
    <citation type="submission" date="2025-08" db="UniProtKB">
        <authorList>
            <consortium name="RefSeq"/>
        </authorList>
    </citation>
    <scope>IDENTIFICATION</scope>
    <source>
        <strain evidence="3">CBS 342.82</strain>
    </source>
</reference>
<organism evidence="3">
    <name type="scientific">Dissoconium aciculare CBS 342.82</name>
    <dbReference type="NCBI Taxonomy" id="1314786"/>
    <lineage>
        <taxon>Eukaryota</taxon>
        <taxon>Fungi</taxon>
        <taxon>Dikarya</taxon>
        <taxon>Ascomycota</taxon>
        <taxon>Pezizomycotina</taxon>
        <taxon>Dothideomycetes</taxon>
        <taxon>Dothideomycetidae</taxon>
        <taxon>Mycosphaerellales</taxon>
        <taxon>Dissoconiaceae</taxon>
        <taxon>Dissoconium</taxon>
    </lineage>
</organism>
<reference evidence="3" key="2">
    <citation type="submission" date="2020-04" db="EMBL/GenBank/DDBJ databases">
        <authorList>
            <consortium name="NCBI Genome Project"/>
        </authorList>
    </citation>
    <scope>NUCLEOTIDE SEQUENCE</scope>
    <source>
        <strain evidence="3">CBS 342.82</strain>
    </source>
</reference>
<dbReference type="AlphaFoldDB" id="A0A6J3LXX0"/>
<feature type="signal peptide" evidence="1">
    <location>
        <begin position="1"/>
        <end position="25"/>
    </location>
</feature>
<dbReference type="Proteomes" id="UP000504637">
    <property type="component" value="Unplaced"/>
</dbReference>
<dbReference type="GeneID" id="54363481"/>
<name>A0A6J3LXX0_9PEZI</name>
<sequence length="143" mass="16695">MSVHPKPSLLLLLLLLLLLFRRRRHLEERQRDPRRIFYPKKEKEDEAGIFRDAHISCRPRDTPLKTKNRGRWDRRRGWGVVVRCGRCGGILGRLWDMLFLSHVSRSLSMSLSLSVCVCVLRRRGVASETMPIPISWTNHVASL</sequence>
<gene>
    <name evidence="3" type="ORF">K489DRAFT_383704</name>
</gene>
<protein>
    <recommendedName>
        <fullName evidence="4">Secreted protein</fullName>
    </recommendedName>
</protein>
<accession>A0A6J3LXX0</accession>
<dbReference type="RefSeq" id="XP_033456523.1">
    <property type="nucleotide sequence ID" value="XM_033605681.1"/>
</dbReference>
<keyword evidence="2" id="KW-1185">Reference proteome</keyword>
<proteinExistence type="predicted"/>